<feature type="compositionally biased region" description="Basic residues" evidence="1">
    <location>
        <begin position="1"/>
        <end position="10"/>
    </location>
</feature>
<evidence type="ECO:0000313" key="2">
    <source>
        <dbReference type="EMBL" id="KAH9325922.1"/>
    </source>
</evidence>
<keyword evidence="3" id="KW-1185">Reference proteome</keyword>
<name>A0AA38GPG4_TAXCH</name>
<dbReference type="Proteomes" id="UP000824469">
    <property type="component" value="Unassembled WGS sequence"/>
</dbReference>
<sequence length="116" mass="13273">MKNCSMRKNHTLQDNNKKQINKPLQNLNSDKEEEYYDSECTVECSYHLEIELHDFKNLSGTAAPGNSPEAEAEAEDDGYSHFCISNHEFILDEEIGIICRLCNFVKTDIKNVVAPF</sequence>
<gene>
    <name evidence="2" type="ORF">KI387_006100</name>
</gene>
<dbReference type="EMBL" id="JAHRHJ020000002">
    <property type="protein sequence ID" value="KAH9325922.1"/>
    <property type="molecule type" value="Genomic_DNA"/>
</dbReference>
<proteinExistence type="predicted"/>
<evidence type="ECO:0000256" key="1">
    <source>
        <dbReference type="SAM" id="MobiDB-lite"/>
    </source>
</evidence>
<reference evidence="2 3" key="1">
    <citation type="journal article" date="2021" name="Nat. Plants">
        <title>The Taxus genome provides insights into paclitaxel biosynthesis.</title>
        <authorList>
            <person name="Xiong X."/>
            <person name="Gou J."/>
            <person name="Liao Q."/>
            <person name="Li Y."/>
            <person name="Zhou Q."/>
            <person name="Bi G."/>
            <person name="Li C."/>
            <person name="Du R."/>
            <person name="Wang X."/>
            <person name="Sun T."/>
            <person name="Guo L."/>
            <person name="Liang H."/>
            <person name="Lu P."/>
            <person name="Wu Y."/>
            <person name="Zhang Z."/>
            <person name="Ro D.K."/>
            <person name="Shang Y."/>
            <person name="Huang S."/>
            <person name="Yan J."/>
        </authorList>
    </citation>
    <scope>NUCLEOTIDE SEQUENCE [LARGE SCALE GENOMIC DNA]</scope>
    <source>
        <strain evidence="2">Ta-2019</strain>
    </source>
</reference>
<evidence type="ECO:0000313" key="3">
    <source>
        <dbReference type="Proteomes" id="UP000824469"/>
    </source>
</evidence>
<organism evidence="2 3">
    <name type="scientific">Taxus chinensis</name>
    <name type="common">Chinese yew</name>
    <name type="synonym">Taxus wallichiana var. chinensis</name>
    <dbReference type="NCBI Taxonomy" id="29808"/>
    <lineage>
        <taxon>Eukaryota</taxon>
        <taxon>Viridiplantae</taxon>
        <taxon>Streptophyta</taxon>
        <taxon>Embryophyta</taxon>
        <taxon>Tracheophyta</taxon>
        <taxon>Spermatophyta</taxon>
        <taxon>Pinopsida</taxon>
        <taxon>Pinidae</taxon>
        <taxon>Conifers II</taxon>
        <taxon>Cupressales</taxon>
        <taxon>Taxaceae</taxon>
        <taxon>Taxus</taxon>
    </lineage>
</organism>
<comment type="caution">
    <text evidence="2">The sequence shown here is derived from an EMBL/GenBank/DDBJ whole genome shotgun (WGS) entry which is preliminary data.</text>
</comment>
<accession>A0AA38GPG4</accession>
<feature type="non-terminal residue" evidence="2">
    <location>
        <position position="1"/>
    </location>
</feature>
<dbReference type="AlphaFoldDB" id="A0AA38GPG4"/>
<feature type="region of interest" description="Disordered" evidence="1">
    <location>
        <begin position="1"/>
        <end position="25"/>
    </location>
</feature>
<protein>
    <submittedName>
        <fullName evidence="2">Uncharacterized protein</fullName>
    </submittedName>
</protein>